<dbReference type="InterPro" id="IPR029016">
    <property type="entry name" value="GAF-like_dom_sf"/>
</dbReference>
<dbReference type="InterPro" id="IPR050706">
    <property type="entry name" value="Cyclic-di-GMP_PDE-like"/>
</dbReference>
<dbReference type="SUPFAM" id="SSF141868">
    <property type="entry name" value="EAL domain-like"/>
    <property type="match status" value="1"/>
</dbReference>
<dbReference type="RefSeq" id="WP_183556023.1">
    <property type="nucleotide sequence ID" value="NZ_JACHBX010000004.1"/>
</dbReference>
<dbReference type="PROSITE" id="PS50883">
    <property type="entry name" value="EAL"/>
    <property type="match status" value="1"/>
</dbReference>
<comment type="caution">
    <text evidence="2">The sequence shown here is derived from an EMBL/GenBank/DDBJ whole genome shotgun (WGS) entry which is preliminary data.</text>
</comment>
<dbReference type="Pfam" id="PF00563">
    <property type="entry name" value="EAL"/>
    <property type="match status" value="1"/>
</dbReference>
<protein>
    <submittedName>
        <fullName evidence="2">EAL domain-containing protein (Putative c-di-GMP-specific phosphodiesterase class I)</fullName>
    </submittedName>
</protein>
<dbReference type="SMART" id="SM00052">
    <property type="entry name" value="EAL"/>
    <property type="match status" value="1"/>
</dbReference>
<dbReference type="Pfam" id="PF01590">
    <property type="entry name" value="GAF"/>
    <property type="match status" value="1"/>
</dbReference>
<evidence type="ECO:0000259" key="1">
    <source>
        <dbReference type="PROSITE" id="PS50883"/>
    </source>
</evidence>
<proteinExistence type="predicted"/>
<gene>
    <name evidence="2" type="ORF">HD842_003510</name>
</gene>
<dbReference type="InterPro" id="IPR035919">
    <property type="entry name" value="EAL_sf"/>
</dbReference>
<dbReference type="Gene3D" id="3.30.70.270">
    <property type="match status" value="1"/>
</dbReference>
<dbReference type="SUPFAM" id="SSF55781">
    <property type="entry name" value="GAF domain-like"/>
    <property type="match status" value="1"/>
</dbReference>
<dbReference type="Gene3D" id="3.30.450.40">
    <property type="match status" value="1"/>
</dbReference>
<accession>A0A7X0CFQ6</accession>
<feature type="domain" description="EAL" evidence="1">
    <location>
        <begin position="337"/>
        <end position="591"/>
    </location>
</feature>
<dbReference type="GO" id="GO:0071111">
    <property type="term" value="F:cyclic-guanylate-specific phosphodiesterase activity"/>
    <property type="evidence" value="ECO:0007669"/>
    <property type="project" value="InterPro"/>
</dbReference>
<evidence type="ECO:0000313" key="2">
    <source>
        <dbReference type="EMBL" id="MBB6135343.1"/>
    </source>
</evidence>
<dbReference type="PANTHER" id="PTHR33121">
    <property type="entry name" value="CYCLIC DI-GMP PHOSPHODIESTERASE PDEF"/>
    <property type="match status" value="1"/>
</dbReference>
<dbReference type="InterPro" id="IPR001633">
    <property type="entry name" value="EAL_dom"/>
</dbReference>
<dbReference type="InterPro" id="IPR043128">
    <property type="entry name" value="Rev_trsase/Diguanyl_cyclase"/>
</dbReference>
<name>A0A7X0CFQ6_9BURK</name>
<organism evidence="2 3">
    <name type="scientific">Massilia aurea</name>
    <dbReference type="NCBI Taxonomy" id="373040"/>
    <lineage>
        <taxon>Bacteria</taxon>
        <taxon>Pseudomonadati</taxon>
        <taxon>Pseudomonadota</taxon>
        <taxon>Betaproteobacteria</taxon>
        <taxon>Burkholderiales</taxon>
        <taxon>Oxalobacteraceae</taxon>
        <taxon>Telluria group</taxon>
        <taxon>Massilia</taxon>
    </lineage>
</organism>
<dbReference type="InterPro" id="IPR003018">
    <property type="entry name" value="GAF"/>
</dbReference>
<evidence type="ECO:0000313" key="3">
    <source>
        <dbReference type="Proteomes" id="UP000540787"/>
    </source>
</evidence>
<keyword evidence="3" id="KW-1185">Reference proteome</keyword>
<dbReference type="Gene3D" id="3.20.20.450">
    <property type="entry name" value="EAL domain"/>
    <property type="match status" value="1"/>
</dbReference>
<dbReference type="Proteomes" id="UP000540787">
    <property type="component" value="Unassembled WGS sequence"/>
</dbReference>
<dbReference type="AlphaFoldDB" id="A0A7X0CFQ6"/>
<dbReference type="PANTHER" id="PTHR33121:SF19">
    <property type="entry name" value="CYCLIC DI-GMP PHOSPHODIESTERASE PA2567"/>
    <property type="match status" value="1"/>
</dbReference>
<dbReference type="EMBL" id="JACHBX010000004">
    <property type="protein sequence ID" value="MBB6135343.1"/>
    <property type="molecule type" value="Genomic_DNA"/>
</dbReference>
<dbReference type="SMART" id="SM00065">
    <property type="entry name" value="GAF"/>
    <property type="match status" value="1"/>
</dbReference>
<reference evidence="2 3" key="1">
    <citation type="submission" date="2020-08" db="EMBL/GenBank/DDBJ databases">
        <title>The Agave Microbiome: Exploring the role of microbial communities in plant adaptations to desert environments.</title>
        <authorList>
            <person name="Partida-Martinez L.P."/>
        </authorList>
    </citation>
    <scope>NUCLEOTIDE SEQUENCE [LARGE SCALE GENOMIC DNA]</scope>
    <source>
        <strain evidence="2 3">AT3.2</strain>
    </source>
</reference>
<sequence>MNPPLFQPHCASPQYETARLDALRRLELLDSPPSEAFDRITRMAAQLFGLPIAAVSLTDANRQWFKSKVGITHDTIPRMKAPCALVADERAVLVVPDLLEDPYFRDSPLADGGIRFYAGAPLTTSEGFCLGAMCVLGTEPRQVSLAERQALTDLATMVMAQIELQHAFGRVDPVSGLPNRNQFIIDFNDLELYEPNGEVRIAALISLASPQELSDAQRVMGSSYLDDMVRETVPQLRLGGAGKIYHVGSTQFAFFAPRGLSIEPFCEQMQSWLDARASYGQARLITTTTVGIAPFTVGQTEGLDLLRNMHSAAHDALAAERCVRVFSSHHDAILQRRFWLVTEFGTALASEDELHLMFQPKVSLLDGACVGVEALLRWNHPTAGAISPGEFMPVIETTSLARATTEWVLRAALRQMVAWRRDGLALQVAVNVSAVNLEEPDFCDRVLMELQHHGLAPSCLVIELTESALMRNPKVAQATLERLGRAGVQLAIDDFGTGYSSLSYLQSLPANVVKIDQSFMRNLVQDERCRALVGTMIKLSHDLGHKVVAEGVETVEVEDFLRLAGCDEVQGYLHARPLAPAVLVEWLAARQP</sequence>
<dbReference type="CDD" id="cd01948">
    <property type="entry name" value="EAL"/>
    <property type="match status" value="1"/>
</dbReference>